<protein>
    <recommendedName>
        <fullName evidence="2">DUF2157 domain-containing protein</fullName>
    </recommendedName>
</protein>
<dbReference type="AlphaFoldDB" id="A0A0E9N614"/>
<keyword evidence="4" id="KW-1185">Reference proteome</keyword>
<evidence type="ECO:0000256" key="1">
    <source>
        <dbReference type="SAM" id="Phobius"/>
    </source>
</evidence>
<feature type="transmembrane region" description="Helical" evidence="1">
    <location>
        <begin position="208"/>
        <end position="226"/>
    </location>
</feature>
<evidence type="ECO:0000313" key="3">
    <source>
        <dbReference type="EMBL" id="GAO45269.1"/>
    </source>
</evidence>
<feature type="transmembrane region" description="Helical" evidence="1">
    <location>
        <begin position="32"/>
        <end position="49"/>
    </location>
</feature>
<name>A0A0E9N614_9BACT</name>
<feature type="transmembrane region" description="Helical" evidence="1">
    <location>
        <begin position="55"/>
        <end position="77"/>
    </location>
</feature>
<feature type="transmembrane region" description="Helical" evidence="1">
    <location>
        <begin position="178"/>
        <end position="196"/>
    </location>
</feature>
<feature type="transmembrane region" description="Helical" evidence="1">
    <location>
        <begin position="146"/>
        <end position="166"/>
    </location>
</feature>
<keyword evidence="1" id="KW-0812">Transmembrane</keyword>
<dbReference type="EMBL" id="BBWV01000004">
    <property type="protein sequence ID" value="GAO45269.1"/>
    <property type="molecule type" value="Genomic_DNA"/>
</dbReference>
<feature type="transmembrane region" description="Helical" evidence="1">
    <location>
        <begin position="257"/>
        <end position="275"/>
    </location>
</feature>
<keyword evidence="1" id="KW-0472">Membrane</keyword>
<dbReference type="InterPro" id="IPR018677">
    <property type="entry name" value="DUF2157"/>
</dbReference>
<reference evidence="3 4" key="1">
    <citation type="submission" date="2015-04" db="EMBL/GenBank/DDBJ databases">
        <title>Whole genome shotgun sequence of Flavihumibacter petaseus NBRC 106054.</title>
        <authorList>
            <person name="Miyazawa S."/>
            <person name="Hosoyama A."/>
            <person name="Hashimoto M."/>
            <person name="Noguchi M."/>
            <person name="Tsuchikane K."/>
            <person name="Ohji S."/>
            <person name="Yamazoe A."/>
            <person name="Ichikawa N."/>
            <person name="Kimura A."/>
            <person name="Fujita N."/>
        </authorList>
    </citation>
    <scope>NUCLEOTIDE SEQUENCE [LARGE SCALE GENOMIC DNA]</scope>
    <source>
        <strain evidence="3 4">NBRC 106054</strain>
    </source>
</reference>
<feature type="transmembrane region" description="Helical" evidence="1">
    <location>
        <begin position="93"/>
        <end position="112"/>
    </location>
</feature>
<proteinExistence type="predicted"/>
<feature type="transmembrane region" description="Helical" evidence="1">
    <location>
        <begin position="287"/>
        <end position="307"/>
    </location>
</feature>
<sequence length="316" mass="35714">MEEGLISAGSLEKIREKEKPGPTSLHWEWRSLLYLGIILFLTGTGIIIYTHLQQFGYFVIIGTLILLISLSYTYCFFVKPPFSWSAMASPNIWYDYSLLAGGSLLVLLAAYLQSQFNFFGSSWNLDLFVPMVMLFFTAYYYDHRGILGMAILSLAAWLGITINNATAFGLNLLNEPDVIRTLFLLGCGLIALSVVIGQNRFKPHFQEIFHQFGIHFAGVAAVAGVINESKYYLIWLAILLVLAMYLMRTAFRKKSTYYLVAACLYPYAGLTYIFMENWTKSLHGEPRIYANLGYAVISGLILIGVIYRLNKKITQS</sequence>
<keyword evidence="1" id="KW-1133">Transmembrane helix</keyword>
<evidence type="ECO:0000259" key="2">
    <source>
        <dbReference type="Pfam" id="PF09925"/>
    </source>
</evidence>
<evidence type="ECO:0000313" key="4">
    <source>
        <dbReference type="Proteomes" id="UP000033121"/>
    </source>
</evidence>
<accession>A0A0E9N614</accession>
<gene>
    <name evidence="3" type="ORF">FPE01S_04_05130</name>
</gene>
<dbReference type="STRING" id="1220578.FPE01S_04_05130"/>
<feature type="domain" description="DUF2157" evidence="2">
    <location>
        <begin position="2"/>
        <end position="145"/>
    </location>
</feature>
<organism evidence="3 4">
    <name type="scientific">Flavihumibacter petaseus NBRC 106054</name>
    <dbReference type="NCBI Taxonomy" id="1220578"/>
    <lineage>
        <taxon>Bacteria</taxon>
        <taxon>Pseudomonadati</taxon>
        <taxon>Bacteroidota</taxon>
        <taxon>Chitinophagia</taxon>
        <taxon>Chitinophagales</taxon>
        <taxon>Chitinophagaceae</taxon>
        <taxon>Flavihumibacter</taxon>
    </lineage>
</organism>
<feature type="transmembrane region" description="Helical" evidence="1">
    <location>
        <begin position="118"/>
        <end position="139"/>
    </location>
</feature>
<comment type="caution">
    <text evidence="3">The sequence shown here is derived from an EMBL/GenBank/DDBJ whole genome shotgun (WGS) entry which is preliminary data.</text>
</comment>
<dbReference type="Pfam" id="PF09925">
    <property type="entry name" value="DUF2157"/>
    <property type="match status" value="1"/>
</dbReference>
<dbReference type="Proteomes" id="UP000033121">
    <property type="component" value="Unassembled WGS sequence"/>
</dbReference>